<keyword evidence="1" id="KW-0862">Zinc</keyword>
<keyword evidence="4" id="KW-1185">Reference proteome</keyword>
<dbReference type="KEGG" id="pti:PHATR_46890"/>
<reference evidence="4" key="2">
    <citation type="submission" date="2008-08" db="EMBL/GenBank/DDBJ databases">
        <authorList>
            <consortium name="Diatom Consortium"/>
            <person name="Grigoriev I."/>
            <person name="Grimwood J."/>
            <person name="Kuo A."/>
            <person name="Otillar R.P."/>
            <person name="Salamov A."/>
            <person name="Detter J.C."/>
            <person name="Lindquist E."/>
            <person name="Shapiro H."/>
            <person name="Lucas S."/>
            <person name="Glavina del Rio T."/>
            <person name="Pitluck S."/>
            <person name="Rokhsar D."/>
            <person name="Bowler C."/>
        </authorList>
    </citation>
    <scope>GENOME REANNOTATION</scope>
    <source>
        <strain evidence="4">CCAP 1055/1</strain>
    </source>
</reference>
<proteinExistence type="predicted"/>
<dbReference type="OrthoDB" id="48474at2759"/>
<evidence type="ECO:0000259" key="2">
    <source>
        <dbReference type="PROSITE" id="PS50158"/>
    </source>
</evidence>
<dbReference type="GO" id="GO:0008270">
    <property type="term" value="F:zinc ion binding"/>
    <property type="evidence" value="ECO:0007669"/>
    <property type="project" value="UniProtKB-KW"/>
</dbReference>
<reference evidence="3 4" key="1">
    <citation type="journal article" date="2008" name="Nature">
        <title>The Phaeodactylum genome reveals the evolutionary history of diatom genomes.</title>
        <authorList>
            <person name="Bowler C."/>
            <person name="Allen A.E."/>
            <person name="Badger J.H."/>
            <person name="Grimwood J."/>
            <person name="Jabbari K."/>
            <person name="Kuo A."/>
            <person name="Maheswari U."/>
            <person name="Martens C."/>
            <person name="Maumus F."/>
            <person name="Otillar R.P."/>
            <person name="Rayko E."/>
            <person name="Salamov A."/>
            <person name="Vandepoele K."/>
            <person name="Beszteri B."/>
            <person name="Gruber A."/>
            <person name="Heijde M."/>
            <person name="Katinka M."/>
            <person name="Mock T."/>
            <person name="Valentin K."/>
            <person name="Verret F."/>
            <person name="Berges J.A."/>
            <person name="Brownlee C."/>
            <person name="Cadoret J.P."/>
            <person name="Chiovitti A."/>
            <person name="Choi C.J."/>
            <person name="Coesel S."/>
            <person name="De Martino A."/>
            <person name="Detter J.C."/>
            <person name="Durkin C."/>
            <person name="Falciatore A."/>
            <person name="Fournet J."/>
            <person name="Haruta M."/>
            <person name="Huysman M.J."/>
            <person name="Jenkins B.D."/>
            <person name="Jiroutova K."/>
            <person name="Jorgensen R.E."/>
            <person name="Joubert Y."/>
            <person name="Kaplan A."/>
            <person name="Kroger N."/>
            <person name="Kroth P.G."/>
            <person name="La Roche J."/>
            <person name="Lindquist E."/>
            <person name="Lommer M."/>
            <person name="Martin-Jezequel V."/>
            <person name="Lopez P.J."/>
            <person name="Lucas S."/>
            <person name="Mangogna M."/>
            <person name="McGinnis K."/>
            <person name="Medlin L.K."/>
            <person name="Montsant A."/>
            <person name="Oudot-Le Secq M.P."/>
            <person name="Napoli C."/>
            <person name="Obornik M."/>
            <person name="Parker M.S."/>
            <person name="Petit J.L."/>
            <person name="Porcel B.M."/>
            <person name="Poulsen N."/>
            <person name="Robison M."/>
            <person name="Rychlewski L."/>
            <person name="Rynearson T.A."/>
            <person name="Schmutz J."/>
            <person name="Shapiro H."/>
            <person name="Siaut M."/>
            <person name="Stanley M."/>
            <person name="Sussman M.R."/>
            <person name="Taylor A.R."/>
            <person name="Vardi A."/>
            <person name="von Dassow P."/>
            <person name="Vyverman W."/>
            <person name="Willis A."/>
            <person name="Wyrwicz L.S."/>
            <person name="Rokhsar D.S."/>
            <person name="Weissenbach J."/>
            <person name="Armbrust E.V."/>
            <person name="Green B.R."/>
            <person name="Van de Peer Y."/>
            <person name="Grigoriev I.V."/>
        </authorList>
    </citation>
    <scope>NUCLEOTIDE SEQUENCE [LARGE SCALE GENOMIC DNA]</scope>
    <source>
        <strain evidence="3 4">CCAP 1055/1</strain>
    </source>
</reference>
<keyword evidence="1" id="KW-0863">Zinc-finger</keyword>
<dbReference type="SMART" id="SM00343">
    <property type="entry name" value="ZnF_C2HC"/>
    <property type="match status" value="2"/>
</dbReference>
<dbReference type="Proteomes" id="UP000000759">
    <property type="component" value="Chromosome 11"/>
</dbReference>
<dbReference type="InParanoid" id="B5Y439"/>
<dbReference type="GeneID" id="7204437"/>
<dbReference type="eggNOG" id="ENOG502SAAX">
    <property type="taxonomic scope" value="Eukaryota"/>
</dbReference>
<feature type="domain" description="CCHC-type" evidence="2">
    <location>
        <begin position="152"/>
        <end position="167"/>
    </location>
</feature>
<dbReference type="GO" id="GO:0003676">
    <property type="term" value="F:nucleic acid binding"/>
    <property type="evidence" value="ECO:0007669"/>
    <property type="project" value="InterPro"/>
</dbReference>
<dbReference type="AlphaFoldDB" id="B5Y439"/>
<gene>
    <name evidence="3" type="ORF">PHATR_46890</name>
</gene>
<dbReference type="RefSeq" id="XP_002185773.1">
    <property type="nucleotide sequence ID" value="XM_002185737.1"/>
</dbReference>
<accession>B5Y439</accession>
<dbReference type="PaxDb" id="2850-Phatr46890"/>
<dbReference type="InterPro" id="IPR001878">
    <property type="entry name" value="Znf_CCHC"/>
</dbReference>
<evidence type="ECO:0000256" key="1">
    <source>
        <dbReference type="PROSITE-ProRule" id="PRU00047"/>
    </source>
</evidence>
<name>B5Y439_PHATC</name>
<protein>
    <recommendedName>
        <fullName evidence="2">CCHC-type domain-containing protein</fullName>
    </recommendedName>
</protein>
<organism evidence="3 4">
    <name type="scientific">Phaeodactylum tricornutum (strain CCAP 1055/1)</name>
    <dbReference type="NCBI Taxonomy" id="556484"/>
    <lineage>
        <taxon>Eukaryota</taxon>
        <taxon>Sar</taxon>
        <taxon>Stramenopiles</taxon>
        <taxon>Ochrophyta</taxon>
        <taxon>Bacillariophyta</taxon>
        <taxon>Bacillariophyceae</taxon>
        <taxon>Bacillariophycidae</taxon>
        <taxon>Naviculales</taxon>
        <taxon>Phaeodactylaceae</taxon>
        <taxon>Phaeodactylum</taxon>
    </lineage>
</organism>
<dbReference type="EMBL" id="CP001141">
    <property type="protein sequence ID" value="ACI65243.1"/>
    <property type="molecule type" value="Genomic_DNA"/>
</dbReference>
<keyword evidence="1" id="KW-0479">Metal-binding</keyword>
<evidence type="ECO:0000313" key="4">
    <source>
        <dbReference type="Proteomes" id="UP000000759"/>
    </source>
</evidence>
<sequence length="257" mass="28335">MTAITIPFGASFRRANYAVSLYLEGSFLAIKKTICSARSLVLLTGNASEKKALIVDRSSNSRSTTRALSQRFQEHQAGNGSSWTELHPPVRLVESIRYDEEDLRLEEDKITYKLMEKYGVDKVRGGQFARSVFTQEQQFSLQQTLRHSIGACLRCGRPTHYASDCSELTDIHGTTIKISYTFERSCPINSSTGNSNVPFCPSTPTIAEVSQSLASTPTTPAFDSDPCARCGRSTHDDSECDALTDIHGSLCDDEDNV</sequence>
<evidence type="ECO:0000313" key="3">
    <source>
        <dbReference type="EMBL" id="ACI65243.1"/>
    </source>
</evidence>
<dbReference type="PROSITE" id="PS50158">
    <property type="entry name" value="ZF_CCHC"/>
    <property type="match status" value="1"/>
</dbReference>